<feature type="compositionally biased region" description="Polar residues" evidence="7">
    <location>
        <begin position="85"/>
        <end position="100"/>
    </location>
</feature>
<comment type="caution">
    <text evidence="8">The sequence shown here is derived from an EMBL/GenBank/DDBJ whole genome shotgun (WGS) entry which is preliminary data.</text>
</comment>
<evidence type="ECO:0000313" key="9">
    <source>
        <dbReference type="Proteomes" id="UP000230750"/>
    </source>
</evidence>
<organism evidence="8 9">
    <name type="scientific">Stichopus japonicus</name>
    <name type="common">Sea cucumber</name>
    <dbReference type="NCBI Taxonomy" id="307972"/>
    <lineage>
        <taxon>Eukaryota</taxon>
        <taxon>Metazoa</taxon>
        <taxon>Echinodermata</taxon>
        <taxon>Eleutherozoa</taxon>
        <taxon>Echinozoa</taxon>
        <taxon>Holothuroidea</taxon>
        <taxon>Aspidochirotacea</taxon>
        <taxon>Aspidochirotida</taxon>
        <taxon>Stichopodidae</taxon>
        <taxon>Apostichopus</taxon>
    </lineage>
</organism>
<reference evidence="8 9" key="1">
    <citation type="journal article" date="2017" name="PLoS Biol.">
        <title>The sea cucumber genome provides insights into morphological evolution and visceral regeneration.</title>
        <authorList>
            <person name="Zhang X."/>
            <person name="Sun L."/>
            <person name="Yuan J."/>
            <person name="Sun Y."/>
            <person name="Gao Y."/>
            <person name="Zhang L."/>
            <person name="Li S."/>
            <person name="Dai H."/>
            <person name="Hamel J.F."/>
            <person name="Liu C."/>
            <person name="Yu Y."/>
            <person name="Liu S."/>
            <person name="Lin W."/>
            <person name="Guo K."/>
            <person name="Jin S."/>
            <person name="Xu P."/>
            <person name="Storey K.B."/>
            <person name="Huan P."/>
            <person name="Zhang T."/>
            <person name="Zhou Y."/>
            <person name="Zhang J."/>
            <person name="Lin C."/>
            <person name="Li X."/>
            <person name="Xing L."/>
            <person name="Huo D."/>
            <person name="Sun M."/>
            <person name="Wang L."/>
            <person name="Mercier A."/>
            <person name="Li F."/>
            <person name="Yang H."/>
            <person name="Xiang J."/>
        </authorList>
    </citation>
    <scope>NUCLEOTIDE SEQUENCE [LARGE SCALE GENOMIC DNA]</scope>
    <source>
        <strain evidence="8">Shaxun</strain>
        <tissue evidence="8">Muscle</tissue>
    </source>
</reference>
<dbReference type="Proteomes" id="UP000230750">
    <property type="component" value="Unassembled WGS sequence"/>
</dbReference>
<dbReference type="AlphaFoldDB" id="A0A2G8KMU5"/>
<evidence type="ECO:0000256" key="5">
    <source>
        <dbReference type="ARBA" id="ARBA00023329"/>
    </source>
</evidence>
<evidence type="ECO:0000256" key="7">
    <source>
        <dbReference type="SAM" id="MobiDB-lite"/>
    </source>
</evidence>
<feature type="region of interest" description="Disordered" evidence="7">
    <location>
        <begin position="1"/>
        <end position="109"/>
    </location>
</feature>
<evidence type="ECO:0000256" key="2">
    <source>
        <dbReference type="ARBA" id="ARBA00005263"/>
    </source>
</evidence>
<keyword evidence="4 6" id="KW-0168">Coated pit</keyword>
<gene>
    <name evidence="8" type="ORF">BSL78_13782</name>
</gene>
<feature type="compositionally biased region" description="Low complexity" evidence="7">
    <location>
        <begin position="7"/>
        <end position="19"/>
    </location>
</feature>
<keyword evidence="9" id="KW-1185">Reference proteome</keyword>
<dbReference type="GO" id="GO:0030132">
    <property type="term" value="C:clathrin coat of coated pit"/>
    <property type="evidence" value="ECO:0007669"/>
    <property type="project" value="InterPro"/>
</dbReference>
<feature type="compositionally biased region" description="Polar residues" evidence="7">
    <location>
        <begin position="179"/>
        <end position="200"/>
    </location>
</feature>
<comment type="subcellular location">
    <subcellularLocation>
        <location evidence="1 6">Cytoplasmic vesicle membrane</location>
        <topology evidence="1 6">Peripheral membrane protein</topology>
        <orientation evidence="1 6">Cytoplasmic side</orientation>
    </subcellularLocation>
    <subcellularLocation>
        <location evidence="6">Membrane</location>
        <location evidence="6">Coated pit</location>
        <topology evidence="6">Peripheral membrane protein</topology>
        <orientation evidence="6">Cytoplasmic side</orientation>
    </subcellularLocation>
    <text evidence="6">Cytoplasmic face of coated pits and vesicles.</text>
</comment>
<dbReference type="STRING" id="307972.A0A2G8KMU5"/>
<evidence type="ECO:0000256" key="4">
    <source>
        <dbReference type="ARBA" id="ARBA00023176"/>
    </source>
</evidence>
<accession>A0A2G8KMU5</accession>
<evidence type="ECO:0000313" key="8">
    <source>
        <dbReference type="EMBL" id="PIK49323.1"/>
    </source>
</evidence>
<dbReference type="PANTHER" id="PTHR10639:SF7">
    <property type="entry name" value="CLATHRIN LIGHT CHAIN"/>
    <property type="match status" value="1"/>
</dbReference>
<protein>
    <recommendedName>
        <fullName evidence="6">Clathrin light chain</fullName>
    </recommendedName>
</protein>
<keyword evidence="3 6" id="KW-0472">Membrane</keyword>
<dbReference type="InterPro" id="IPR000996">
    <property type="entry name" value="Clathrin_L-chain"/>
</dbReference>
<proteinExistence type="inferred from homology"/>
<evidence type="ECO:0000256" key="1">
    <source>
        <dbReference type="ARBA" id="ARBA00004180"/>
    </source>
</evidence>
<feature type="compositionally biased region" description="Basic and acidic residues" evidence="7">
    <location>
        <begin position="163"/>
        <end position="175"/>
    </location>
</feature>
<comment type="function">
    <text evidence="6">Clathrin is the major protein of the polyhedral coat of coated pits and vesicles.</text>
</comment>
<dbReference type="GO" id="GO:0099631">
    <property type="term" value="C:postsynaptic endocytic zone cytoplasmic component"/>
    <property type="evidence" value="ECO:0007669"/>
    <property type="project" value="TreeGrafter"/>
</dbReference>
<dbReference type="GO" id="GO:0030130">
    <property type="term" value="C:clathrin coat of trans-Golgi network vesicle"/>
    <property type="evidence" value="ECO:0007669"/>
    <property type="project" value="InterPro"/>
</dbReference>
<dbReference type="GO" id="GO:0006886">
    <property type="term" value="P:intracellular protein transport"/>
    <property type="evidence" value="ECO:0007669"/>
    <property type="project" value="InterPro"/>
</dbReference>
<dbReference type="GO" id="GO:0030672">
    <property type="term" value="C:synaptic vesicle membrane"/>
    <property type="evidence" value="ECO:0007669"/>
    <property type="project" value="TreeGrafter"/>
</dbReference>
<dbReference type="GO" id="GO:0032050">
    <property type="term" value="F:clathrin heavy chain binding"/>
    <property type="evidence" value="ECO:0007669"/>
    <property type="project" value="TreeGrafter"/>
</dbReference>
<keyword evidence="5 6" id="KW-0968">Cytoplasmic vesicle</keyword>
<dbReference type="OrthoDB" id="5512at2759"/>
<dbReference type="PANTHER" id="PTHR10639">
    <property type="entry name" value="CLATHRIN LIGHT CHAIN"/>
    <property type="match status" value="1"/>
</dbReference>
<name>A0A2G8KMU5_STIJA</name>
<sequence>MADFGEFENTNAENAAPAAEEVDPAAEFLAREQDQLAGIEDDNLGGDSTPADTENDFLGGEDKPTGDLVDEFGGAGDPIQGDDFPQTNGPSDSYSAISSIDRSENEPEKIKIWREEQVKMLDKKDEESQNLQEAWRKQAQKELDDWYNREADQLTKSKASNRAAEEAFIKERDEETPGQEWNGSRGSAISTQRITKIQKT</sequence>
<comment type="similarity">
    <text evidence="2 6">Belongs to the clathrin light chain family.</text>
</comment>
<dbReference type="GO" id="GO:0005198">
    <property type="term" value="F:structural molecule activity"/>
    <property type="evidence" value="ECO:0007669"/>
    <property type="project" value="InterPro"/>
</dbReference>
<evidence type="ECO:0000256" key="6">
    <source>
        <dbReference type="RuleBase" id="RU363137"/>
    </source>
</evidence>
<dbReference type="Pfam" id="PF01086">
    <property type="entry name" value="Clathrin_lg_ch"/>
    <property type="match status" value="1"/>
</dbReference>
<dbReference type="EMBL" id="MRZV01000471">
    <property type="protein sequence ID" value="PIK49323.1"/>
    <property type="molecule type" value="Genomic_DNA"/>
</dbReference>
<dbReference type="GO" id="GO:0072583">
    <property type="term" value="P:clathrin-dependent endocytosis"/>
    <property type="evidence" value="ECO:0007669"/>
    <property type="project" value="TreeGrafter"/>
</dbReference>
<feature type="region of interest" description="Disordered" evidence="7">
    <location>
        <begin position="154"/>
        <end position="200"/>
    </location>
</feature>
<evidence type="ECO:0000256" key="3">
    <source>
        <dbReference type="ARBA" id="ARBA00023136"/>
    </source>
</evidence>